<organism evidence="2 3">
    <name type="scientific">Mesorhabditis spiculigera</name>
    <dbReference type="NCBI Taxonomy" id="96644"/>
    <lineage>
        <taxon>Eukaryota</taxon>
        <taxon>Metazoa</taxon>
        <taxon>Ecdysozoa</taxon>
        <taxon>Nematoda</taxon>
        <taxon>Chromadorea</taxon>
        <taxon>Rhabditida</taxon>
        <taxon>Rhabditina</taxon>
        <taxon>Rhabditomorpha</taxon>
        <taxon>Rhabditoidea</taxon>
        <taxon>Rhabditidae</taxon>
        <taxon>Mesorhabditinae</taxon>
        <taxon>Mesorhabditis</taxon>
    </lineage>
</organism>
<protein>
    <submittedName>
        <fullName evidence="2">Uncharacterized protein</fullName>
    </submittedName>
</protein>
<feature type="region of interest" description="Disordered" evidence="1">
    <location>
        <begin position="60"/>
        <end position="139"/>
    </location>
</feature>
<sequence>MAEALTLELKESLIEKQLAGVTGEYRSIRLDEWRNGDKIHRNWTYINCEPLMAGEVLSRPSTPAAVKSTTTVVKKSGKADPPSPKERRRKQDMVLARELAEMEEDEKRRKQRAKSQPKTERTCAEPESTEMRERQSRMKSVMRVAELLARDPDGQMMWRQMADSVHKAALNIRQCKDAAGRVLKPGEGDECERMINYVDAEVAKLTKAVLPEK</sequence>
<name>A0AA36D0C8_9BILA</name>
<keyword evidence="3" id="KW-1185">Reference proteome</keyword>
<feature type="non-terminal residue" evidence="2">
    <location>
        <position position="213"/>
    </location>
</feature>
<dbReference type="AlphaFoldDB" id="A0AA36D0C8"/>
<proteinExistence type="predicted"/>
<dbReference type="Proteomes" id="UP001177023">
    <property type="component" value="Unassembled WGS sequence"/>
</dbReference>
<reference evidence="2" key="1">
    <citation type="submission" date="2023-06" db="EMBL/GenBank/DDBJ databases">
        <authorList>
            <person name="Delattre M."/>
        </authorList>
    </citation>
    <scope>NUCLEOTIDE SEQUENCE</scope>
    <source>
        <strain evidence="2">AF72</strain>
    </source>
</reference>
<feature type="compositionally biased region" description="Basic and acidic residues" evidence="1">
    <location>
        <begin position="117"/>
        <end position="136"/>
    </location>
</feature>
<dbReference type="EMBL" id="CATQJA010002653">
    <property type="protein sequence ID" value="CAJ0578391.1"/>
    <property type="molecule type" value="Genomic_DNA"/>
</dbReference>
<comment type="caution">
    <text evidence="2">The sequence shown here is derived from an EMBL/GenBank/DDBJ whole genome shotgun (WGS) entry which is preliminary data.</text>
</comment>
<accession>A0AA36D0C8</accession>
<evidence type="ECO:0000313" key="2">
    <source>
        <dbReference type="EMBL" id="CAJ0578391.1"/>
    </source>
</evidence>
<evidence type="ECO:0000313" key="3">
    <source>
        <dbReference type="Proteomes" id="UP001177023"/>
    </source>
</evidence>
<evidence type="ECO:0000256" key="1">
    <source>
        <dbReference type="SAM" id="MobiDB-lite"/>
    </source>
</evidence>
<feature type="compositionally biased region" description="Basic and acidic residues" evidence="1">
    <location>
        <begin position="83"/>
        <end position="92"/>
    </location>
</feature>
<gene>
    <name evidence="2" type="ORF">MSPICULIGERA_LOCUS16649</name>
</gene>
<feature type="compositionally biased region" description="Low complexity" evidence="1">
    <location>
        <begin position="60"/>
        <end position="74"/>
    </location>
</feature>